<name>M8B304_AEGTA</name>
<accession>M8B304</accession>
<evidence type="ECO:0000256" key="1">
    <source>
        <dbReference type="SAM" id="MobiDB-lite"/>
    </source>
</evidence>
<organism evidence="3">
    <name type="scientific">Aegilops tauschii</name>
    <name type="common">Tausch's goatgrass</name>
    <name type="synonym">Aegilops squarrosa</name>
    <dbReference type="NCBI Taxonomy" id="37682"/>
    <lineage>
        <taxon>Eukaryota</taxon>
        <taxon>Viridiplantae</taxon>
        <taxon>Streptophyta</taxon>
        <taxon>Embryophyta</taxon>
        <taxon>Tracheophyta</taxon>
        <taxon>Spermatophyta</taxon>
        <taxon>Magnoliopsida</taxon>
        <taxon>Liliopsida</taxon>
        <taxon>Poales</taxon>
        <taxon>Poaceae</taxon>
        <taxon>BOP clade</taxon>
        <taxon>Pooideae</taxon>
        <taxon>Triticodae</taxon>
        <taxon>Triticeae</taxon>
        <taxon>Triticinae</taxon>
        <taxon>Aegilops</taxon>
    </lineage>
</organism>
<keyword evidence="2" id="KW-0812">Transmembrane</keyword>
<evidence type="ECO:0000313" key="3">
    <source>
        <dbReference type="EnsemblPlants" id="EMT08376"/>
    </source>
</evidence>
<evidence type="ECO:0000256" key="2">
    <source>
        <dbReference type="SAM" id="Phobius"/>
    </source>
</evidence>
<keyword evidence="2" id="KW-1133">Transmembrane helix</keyword>
<dbReference type="Gene3D" id="1.25.40.10">
    <property type="entry name" value="Tetratricopeptide repeat domain"/>
    <property type="match status" value="1"/>
</dbReference>
<dbReference type="PANTHER" id="PTHR36761:SF2">
    <property type="entry name" value="ORF03 PROTEIN"/>
    <property type="match status" value="1"/>
</dbReference>
<feature type="transmembrane region" description="Helical" evidence="2">
    <location>
        <begin position="328"/>
        <end position="346"/>
    </location>
</feature>
<feature type="region of interest" description="Disordered" evidence="1">
    <location>
        <begin position="56"/>
        <end position="139"/>
    </location>
</feature>
<proteinExistence type="predicted"/>
<feature type="compositionally biased region" description="Basic and acidic residues" evidence="1">
    <location>
        <begin position="118"/>
        <end position="139"/>
    </location>
</feature>
<dbReference type="InterPro" id="IPR011990">
    <property type="entry name" value="TPR-like_helical_dom_sf"/>
</dbReference>
<protein>
    <submittedName>
        <fullName evidence="3">Uncharacterized protein</fullName>
    </submittedName>
</protein>
<dbReference type="GO" id="GO:0009535">
    <property type="term" value="C:chloroplast thylakoid membrane"/>
    <property type="evidence" value="ECO:0007669"/>
    <property type="project" value="TreeGrafter"/>
</dbReference>
<sequence length="348" mass="39102">MAAGLLLGDAAAAPLDAAAAPRARIAVCRPRLHLCGWAPRPHHGCRLSRGRGRAPARFAASASGGGRSGWDEPSEEEKRREREAEMARRLKEAEEMDELERTAEELQSRAAPDDESEEEKRERVRRELQKVAKEQAERRATGKQMFDLGQRAYGKGMYGRSIEFLEAALTIIRPSSLLGGEQMLLVLGIVYRQFECTAGALVTSTACPHFQIQIWLAMAYDANRRHKESIALYKELENTHPMISIRRQAAEFRYIAEAPKLKISNDEVVTIPQIGSSWDWYAGTWSDKIPEQEDKKRKMVAAASQPEPSTNVFGNLFLLRPPGEWKKSAWAIVTLWAVLIGTAFYLQR</sequence>
<feature type="compositionally biased region" description="Basic and acidic residues" evidence="1">
    <location>
        <begin position="76"/>
        <end position="107"/>
    </location>
</feature>
<reference evidence="3" key="1">
    <citation type="submission" date="2015-06" db="UniProtKB">
        <authorList>
            <consortium name="EnsemblPlants"/>
        </authorList>
    </citation>
    <scope>IDENTIFICATION</scope>
</reference>
<dbReference type="AlphaFoldDB" id="M8B304"/>
<dbReference type="EnsemblPlants" id="EMT08376">
    <property type="protein sequence ID" value="EMT08376"/>
    <property type="gene ID" value="F775_52612"/>
</dbReference>
<dbReference type="PANTHER" id="PTHR36761">
    <property type="entry name" value="ORF03 PROTEIN"/>
    <property type="match status" value="1"/>
</dbReference>
<keyword evidence="2" id="KW-0472">Membrane</keyword>